<dbReference type="AlphaFoldDB" id="A0A1Q9CP81"/>
<keyword evidence="3" id="KW-1185">Reference proteome</keyword>
<proteinExistence type="predicted"/>
<comment type="caution">
    <text evidence="2">The sequence shown here is derived from an EMBL/GenBank/DDBJ whole genome shotgun (WGS) entry which is preliminary data.</text>
</comment>
<name>A0A1Q9CP81_SYMMI</name>
<feature type="region of interest" description="Disordered" evidence="1">
    <location>
        <begin position="46"/>
        <end position="73"/>
    </location>
</feature>
<evidence type="ECO:0000313" key="2">
    <source>
        <dbReference type="EMBL" id="OLP84743.1"/>
    </source>
</evidence>
<reference evidence="2 3" key="1">
    <citation type="submission" date="2016-02" db="EMBL/GenBank/DDBJ databases">
        <title>Genome analysis of coral dinoflagellate symbionts highlights evolutionary adaptations to a symbiotic lifestyle.</title>
        <authorList>
            <person name="Aranda M."/>
            <person name="Li Y."/>
            <person name="Liew Y.J."/>
            <person name="Baumgarten S."/>
            <person name="Simakov O."/>
            <person name="Wilson M."/>
            <person name="Piel J."/>
            <person name="Ashoor H."/>
            <person name="Bougouffa S."/>
            <person name="Bajic V.B."/>
            <person name="Ryu T."/>
            <person name="Ravasi T."/>
            <person name="Bayer T."/>
            <person name="Micklem G."/>
            <person name="Kim H."/>
            <person name="Bhak J."/>
            <person name="Lajeunesse T.C."/>
            <person name="Voolstra C.R."/>
        </authorList>
    </citation>
    <scope>NUCLEOTIDE SEQUENCE [LARGE SCALE GENOMIC DNA]</scope>
    <source>
        <strain evidence="2 3">CCMP2467</strain>
    </source>
</reference>
<gene>
    <name evidence="2" type="ORF">AK812_SmicGene34354</name>
</gene>
<dbReference type="Proteomes" id="UP000186817">
    <property type="component" value="Unassembled WGS sequence"/>
</dbReference>
<dbReference type="OrthoDB" id="442713at2759"/>
<sequence length="241" mass="26607">MLQGMRALAVYVLQEERWITRATKAAGKQTDMTSLPISFAARTAPLRGATSCPGAPAAAQPSEPSGPKAPEPVEPVRMTHAQERALPYMQRRCWREIRMNSKGKDDAYAASQRAADAAALALKAYNLNPLMRKRHQQLLQPAAAESESYADEFGRMTEAVNRRNPQLRYAPAERQGHRMARDVAAGRNKCPRLPGSRGACRVQCHATSHDNPYMPVHDARRIEVVCNWQRPAAVAEGKACP</sequence>
<evidence type="ECO:0000313" key="3">
    <source>
        <dbReference type="Proteomes" id="UP000186817"/>
    </source>
</evidence>
<evidence type="ECO:0000256" key="1">
    <source>
        <dbReference type="SAM" id="MobiDB-lite"/>
    </source>
</evidence>
<protein>
    <submittedName>
        <fullName evidence="2">Uncharacterized protein</fullName>
    </submittedName>
</protein>
<dbReference type="EMBL" id="LSRX01001021">
    <property type="protein sequence ID" value="OLP84743.1"/>
    <property type="molecule type" value="Genomic_DNA"/>
</dbReference>
<accession>A0A1Q9CP81</accession>
<organism evidence="2 3">
    <name type="scientific">Symbiodinium microadriaticum</name>
    <name type="common">Dinoflagellate</name>
    <name type="synonym">Zooxanthella microadriatica</name>
    <dbReference type="NCBI Taxonomy" id="2951"/>
    <lineage>
        <taxon>Eukaryota</taxon>
        <taxon>Sar</taxon>
        <taxon>Alveolata</taxon>
        <taxon>Dinophyceae</taxon>
        <taxon>Suessiales</taxon>
        <taxon>Symbiodiniaceae</taxon>
        <taxon>Symbiodinium</taxon>
    </lineage>
</organism>